<sequence length="294" mass="31857">MKDYIVKSTVYNGMIRAYAISTTNTVKEAQVRQDTWATASAALGRTITISAMMGAMLKGDDSLTVKVEGNGPIGAIVADSDATGDVRGYVTNPHVDFDLNNQGKLDVARAVGEGNISVVKDLGLKDYFTGHVPIVSGEIGEDFTYYFANSEQIPSAVGAGVLVNPDHSILASGGFIVQVMPGADDAVIARVEERIGAMPPISQLIREGVSPEGILERLFQEDDVKIQGRLPVRFQCKCSRERLQQALIGLGKEEIQSMIEEDHGAEATCHFCNEVYRFNEEELSELKMRVQKGG</sequence>
<dbReference type="EMBL" id="JBHUNA010000021">
    <property type="protein sequence ID" value="MFD2761423.1"/>
    <property type="molecule type" value="Genomic_DNA"/>
</dbReference>
<feature type="disulfide bond" description="Redox-active" evidence="6">
    <location>
        <begin position="236"/>
        <end position="238"/>
    </location>
</feature>
<name>A0ABW5V5W7_9BACI</name>
<proteinExistence type="inferred from homology"/>
<keyword evidence="3 6" id="KW-1015">Disulfide bond</keyword>
<evidence type="ECO:0000256" key="6">
    <source>
        <dbReference type="HAMAP-Rule" id="MF_00117"/>
    </source>
</evidence>
<gene>
    <name evidence="6 7" type="primary">hslO</name>
    <name evidence="7" type="ORF">ACFSUO_10635</name>
</gene>
<dbReference type="Proteomes" id="UP001597502">
    <property type="component" value="Unassembled WGS sequence"/>
</dbReference>
<evidence type="ECO:0000313" key="7">
    <source>
        <dbReference type="EMBL" id="MFD2761423.1"/>
    </source>
</evidence>
<dbReference type="NCBIfam" id="NF001033">
    <property type="entry name" value="PRK00114.1"/>
    <property type="match status" value="1"/>
</dbReference>
<evidence type="ECO:0000313" key="8">
    <source>
        <dbReference type="Proteomes" id="UP001597502"/>
    </source>
</evidence>
<keyword evidence="4 6" id="KW-0143">Chaperone</keyword>
<reference evidence="8" key="1">
    <citation type="journal article" date="2019" name="Int. J. Syst. Evol. Microbiol.">
        <title>The Global Catalogue of Microorganisms (GCM) 10K type strain sequencing project: providing services to taxonomists for standard genome sequencing and annotation.</title>
        <authorList>
            <consortium name="The Broad Institute Genomics Platform"/>
            <consortium name="The Broad Institute Genome Sequencing Center for Infectious Disease"/>
            <person name="Wu L."/>
            <person name="Ma J."/>
        </authorList>
    </citation>
    <scope>NUCLEOTIDE SEQUENCE [LARGE SCALE GENOMIC DNA]</scope>
    <source>
        <strain evidence="8">TISTR 1535</strain>
    </source>
</reference>
<dbReference type="PANTHER" id="PTHR30111">
    <property type="entry name" value="33 KDA CHAPERONIN"/>
    <property type="match status" value="1"/>
</dbReference>
<dbReference type="PANTHER" id="PTHR30111:SF1">
    <property type="entry name" value="33 KDA CHAPERONIN"/>
    <property type="match status" value="1"/>
</dbReference>
<dbReference type="SUPFAM" id="SSF64397">
    <property type="entry name" value="Hsp33 domain"/>
    <property type="match status" value="1"/>
</dbReference>
<comment type="PTM">
    <text evidence="6">Under oxidizing conditions two disulfide bonds are formed involving the reactive cysteines. Under reducing conditions zinc is bound to the reactive cysteines and the protein is inactive.</text>
</comment>
<comment type="caution">
    <text evidence="7">The sequence shown here is derived from an EMBL/GenBank/DDBJ whole genome shotgun (WGS) entry which is preliminary data.</text>
</comment>
<evidence type="ECO:0000256" key="2">
    <source>
        <dbReference type="ARBA" id="ARBA00022833"/>
    </source>
</evidence>
<keyword evidence="5 6" id="KW-0676">Redox-active center</keyword>
<keyword evidence="1 6" id="KW-0963">Cytoplasm</keyword>
<dbReference type="Gene3D" id="3.55.30.10">
    <property type="entry name" value="Hsp33 domain"/>
    <property type="match status" value="1"/>
</dbReference>
<dbReference type="InterPro" id="IPR000397">
    <property type="entry name" value="Heat_shock_Hsp33"/>
</dbReference>
<evidence type="ECO:0000256" key="4">
    <source>
        <dbReference type="ARBA" id="ARBA00023186"/>
    </source>
</evidence>
<evidence type="ECO:0000256" key="1">
    <source>
        <dbReference type="ARBA" id="ARBA00022490"/>
    </source>
</evidence>
<dbReference type="PIRSF" id="PIRSF005261">
    <property type="entry name" value="Heat_shock_Hsp33"/>
    <property type="match status" value="1"/>
</dbReference>
<evidence type="ECO:0000256" key="5">
    <source>
        <dbReference type="ARBA" id="ARBA00023284"/>
    </source>
</evidence>
<dbReference type="SUPFAM" id="SSF118352">
    <property type="entry name" value="HSP33 redox switch-like"/>
    <property type="match status" value="1"/>
</dbReference>
<dbReference type="Gene3D" id="3.90.1280.10">
    <property type="entry name" value="HSP33 redox switch-like"/>
    <property type="match status" value="1"/>
</dbReference>
<organism evidence="7 8">
    <name type="scientific">Lentibacillus juripiscarius</name>
    <dbReference type="NCBI Taxonomy" id="257446"/>
    <lineage>
        <taxon>Bacteria</taxon>
        <taxon>Bacillati</taxon>
        <taxon>Bacillota</taxon>
        <taxon>Bacilli</taxon>
        <taxon>Bacillales</taxon>
        <taxon>Bacillaceae</taxon>
        <taxon>Lentibacillus</taxon>
    </lineage>
</organism>
<evidence type="ECO:0000256" key="3">
    <source>
        <dbReference type="ARBA" id="ARBA00023157"/>
    </source>
</evidence>
<accession>A0ABW5V5W7</accession>
<dbReference type="InterPro" id="IPR016153">
    <property type="entry name" value="Heat_shock_Hsp33_N"/>
</dbReference>
<dbReference type="InterPro" id="IPR016154">
    <property type="entry name" value="Heat_shock_Hsp33_C"/>
</dbReference>
<dbReference type="HAMAP" id="MF_00117">
    <property type="entry name" value="HslO"/>
    <property type="match status" value="1"/>
</dbReference>
<comment type="subcellular location">
    <subcellularLocation>
        <location evidence="6">Cytoplasm</location>
    </subcellularLocation>
</comment>
<protein>
    <recommendedName>
        <fullName evidence="6">33 kDa chaperonin</fullName>
    </recommendedName>
    <alternativeName>
        <fullName evidence="6">Heat shock protein 33 homolog</fullName>
        <shortName evidence="6">HSP33</shortName>
    </alternativeName>
</protein>
<dbReference type="Pfam" id="PF01430">
    <property type="entry name" value="HSP33"/>
    <property type="match status" value="1"/>
</dbReference>
<keyword evidence="2 6" id="KW-0862">Zinc</keyword>
<dbReference type="CDD" id="cd00498">
    <property type="entry name" value="Hsp33"/>
    <property type="match status" value="1"/>
</dbReference>
<comment type="function">
    <text evidence="6">Redox regulated molecular chaperone. Protects both thermally unfolding and oxidatively damaged proteins from irreversible aggregation. Plays an important role in the bacterial defense system toward oxidative stress.</text>
</comment>
<keyword evidence="8" id="KW-1185">Reference proteome</keyword>
<comment type="similarity">
    <text evidence="6">Belongs to the HSP33 family.</text>
</comment>
<feature type="disulfide bond" description="Redox-active" evidence="6">
    <location>
        <begin position="269"/>
        <end position="272"/>
    </location>
</feature>
<dbReference type="RefSeq" id="WP_382393891.1">
    <property type="nucleotide sequence ID" value="NZ_JBHUNA010000021.1"/>
</dbReference>